<dbReference type="InterPro" id="IPR011862">
    <property type="entry name" value="Phos-bd"/>
</dbReference>
<evidence type="ECO:0000256" key="8">
    <source>
        <dbReference type="ARBA" id="ARBA00022729"/>
    </source>
</evidence>
<keyword evidence="9" id="KW-0472">Membrane</keyword>
<dbReference type="GO" id="GO:0006817">
    <property type="term" value="P:phosphate ion transport"/>
    <property type="evidence" value="ECO:0007669"/>
    <property type="project" value="UniProtKB-UniRule"/>
</dbReference>
<evidence type="ECO:0000256" key="9">
    <source>
        <dbReference type="ARBA" id="ARBA00023136"/>
    </source>
</evidence>
<keyword evidence="6 12" id="KW-1003">Cell membrane</keyword>
<dbReference type="InterPro" id="IPR050811">
    <property type="entry name" value="Phosphate_ABC_transporter"/>
</dbReference>
<evidence type="ECO:0000256" key="10">
    <source>
        <dbReference type="ARBA" id="ARBA00023139"/>
    </source>
</evidence>
<dbReference type="Proteomes" id="UP000175744">
    <property type="component" value="Unassembled WGS sequence"/>
</dbReference>
<comment type="subunit">
    <text evidence="4 12">The complex is composed of two ATP-binding proteins (PstB), two transmembrane proteins (PstC and PstA) and a solute-binding protein (PstS).</text>
</comment>
<dbReference type="PROSITE" id="PS51257">
    <property type="entry name" value="PROKAR_LIPOPROTEIN"/>
    <property type="match status" value="1"/>
</dbReference>
<evidence type="ECO:0000256" key="5">
    <source>
        <dbReference type="ARBA" id="ARBA00022448"/>
    </source>
</evidence>
<keyword evidence="10 12" id="KW-0564">Palmitate</keyword>
<dbReference type="GO" id="GO:0042301">
    <property type="term" value="F:phosphate ion binding"/>
    <property type="evidence" value="ECO:0007669"/>
    <property type="project" value="UniProtKB-UniRule"/>
</dbReference>
<dbReference type="AlphaFoldDB" id="A0A1E8EY20"/>
<evidence type="ECO:0000256" key="4">
    <source>
        <dbReference type="ARBA" id="ARBA00011529"/>
    </source>
</evidence>
<keyword evidence="15" id="KW-1185">Reference proteome</keyword>
<dbReference type="Gene3D" id="3.40.190.10">
    <property type="entry name" value="Periplasmic binding protein-like II"/>
    <property type="match status" value="2"/>
</dbReference>
<protein>
    <recommendedName>
        <fullName evidence="12">Phosphate-binding protein</fullName>
    </recommendedName>
</protein>
<comment type="subcellular location">
    <subcellularLocation>
        <location evidence="2 12">Cell membrane</location>
        <topology evidence="2 12">Lipid-anchor</topology>
    </subcellularLocation>
</comment>
<dbReference type="GO" id="GO:0005886">
    <property type="term" value="C:plasma membrane"/>
    <property type="evidence" value="ECO:0007669"/>
    <property type="project" value="UniProtKB-SubCell"/>
</dbReference>
<organism evidence="14 15">
    <name type="scientific">Clostridium acetireducens DSM 10703</name>
    <dbReference type="NCBI Taxonomy" id="1121290"/>
    <lineage>
        <taxon>Bacteria</taxon>
        <taxon>Bacillati</taxon>
        <taxon>Bacillota</taxon>
        <taxon>Clostridia</taxon>
        <taxon>Eubacteriales</taxon>
        <taxon>Clostridiaceae</taxon>
        <taxon>Clostridium</taxon>
    </lineage>
</organism>
<comment type="function">
    <text evidence="12">Involved in the system for phosphate transport across the cytoplasmic membrane.</text>
</comment>
<keyword evidence="11 12" id="KW-0449">Lipoprotein</keyword>
<keyword evidence="8" id="KW-0732">Signal</keyword>
<comment type="function">
    <text evidence="1">Part of the ABC transporter complex PstSACB involved in phosphate import.</text>
</comment>
<dbReference type="STRING" id="1121290.CLAOCE_17410"/>
<dbReference type="OrthoDB" id="9790048at2"/>
<dbReference type="SUPFAM" id="SSF53850">
    <property type="entry name" value="Periplasmic binding protein-like II"/>
    <property type="match status" value="1"/>
</dbReference>
<dbReference type="InterPro" id="IPR024370">
    <property type="entry name" value="PBP_domain"/>
</dbReference>
<evidence type="ECO:0000256" key="12">
    <source>
        <dbReference type="RuleBase" id="RU367119"/>
    </source>
</evidence>
<comment type="similarity">
    <text evidence="3 12">Belongs to the PstS family.</text>
</comment>
<dbReference type="EMBL" id="LZFO01000027">
    <property type="protein sequence ID" value="OFI05445.1"/>
    <property type="molecule type" value="Genomic_DNA"/>
</dbReference>
<dbReference type="PATRIC" id="fig|1121290.3.peg.1732"/>
<evidence type="ECO:0000256" key="7">
    <source>
        <dbReference type="ARBA" id="ARBA00022592"/>
    </source>
</evidence>
<name>A0A1E8EY20_9CLOT</name>
<feature type="domain" description="PBP" evidence="13">
    <location>
        <begin position="38"/>
        <end position="280"/>
    </location>
</feature>
<dbReference type="NCBIfam" id="TIGR02136">
    <property type="entry name" value="ptsS_2"/>
    <property type="match status" value="1"/>
</dbReference>
<keyword evidence="5 12" id="KW-0813">Transport</keyword>
<dbReference type="Pfam" id="PF12849">
    <property type="entry name" value="PBP_like_2"/>
    <property type="match status" value="1"/>
</dbReference>
<dbReference type="RefSeq" id="WP_070110711.1">
    <property type="nucleotide sequence ID" value="NZ_LZFO01000027.1"/>
</dbReference>
<evidence type="ECO:0000259" key="13">
    <source>
        <dbReference type="Pfam" id="PF12849"/>
    </source>
</evidence>
<evidence type="ECO:0000256" key="11">
    <source>
        <dbReference type="ARBA" id="ARBA00023288"/>
    </source>
</evidence>
<evidence type="ECO:0000256" key="6">
    <source>
        <dbReference type="ARBA" id="ARBA00022475"/>
    </source>
</evidence>
<dbReference type="FunFam" id="3.40.190.10:FF:000107">
    <property type="entry name" value="Phosphate ABC transporter, phosphate-binding protein"/>
    <property type="match status" value="1"/>
</dbReference>
<accession>A0A1E8EY20</accession>
<evidence type="ECO:0000313" key="15">
    <source>
        <dbReference type="Proteomes" id="UP000175744"/>
    </source>
</evidence>
<dbReference type="CDD" id="cd13653">
    <property type="entry name" value="PBP2_phosphate_like_1"/>
    <property type="match status" value="1"/>
</dbReference>
<dbReference type="PANTHER" id="PTHR30570:SF4">
    <property type="entry name" value="PHOSPHATE-BINDING PROTEIN PSTS 1"/>
    <property type="match status" value="1"/>
</dbReference>
<evidence type="ECO:0000256" key="2">
    <source>
        <dbReference type="ARBA" id="ARBA00004193"/>
    </source>
</evidence>
<gene>
    <name evidence="14" type="primary">pstS1</name>
    <name evidence="14" type="ORF">CLOACE_17410</name>
</gene>
<dbReference type="PANTHER" id="PTHR30570">
    <property type="entry name" value="PERIPLASMIC PHOSPHATE BINDING COMPONENT OF PHOSPHATE ABC TRANSPORTER"/>
    <property type="match status" value="1"/>
</dbReference>
<reference evidence="14 15" key="1">
    <citation type="submission" date="2016-06" db="EMBL/GenBank/DDBJ databases">
        <title>Genome sequence of Clostridium acetireducens DSM 10703.</title>
        <authorList>
            <person name="Poehlein A."/>
            <person name="Fluechter S."/>
            <person name="Duerre P."/>
            <person name="Daniel R."/>
        </authorList>
    </citation>
    <scope>NUCLEOTIDE SEQUENCE [LARGE SCALE GENOMIC DNA]</scope>
    <source>
        <strain evidence="14 15">DSM 10703</strain>
    </source>
</reference>
<evidence type="ECO:0000313" key="14">
    <source>
        <dbReference type="EMBL" id="OFI05445.1"/>
    </source>
</evidence>
<evidence type="ECO:0000256" key="1">
    <source>
        <dbReference type="ARBA" id="ARBA00002841"/>
    </source>
</evidence>
<sequence>MKKLNIKFVLFSLLICVFSIGIIGCSNKKVSNEAQNNSTEDNLSGTITSLGSSALQPLVEQAAKNFQSQNPKVTINVQGGGSGAGINQVIEGSVDIGNSDVLAEDKVKDKSQTGKLVDHKVCGIGFALIVNKNVNVDKLTSEQVQDIFQGKITNWKEVGGKDEPINIINRTKSSGTRHTFKTTVMGGKDEKDGIGTIQDSSGSVVKAVQNTKGSISYVALSYLTDEVRDNLKVLNIDGINPSVENIVSGKYKFWSYEHMYTNGKPNKLVEAFLNYMVSDENSKLIEKLGYISMKNLAK</sequence>
<proteinExistence type="inferred from homology"/>
<comment type="caution">
    <text evidence="14">The sequence shown here is derived from an EMBL/GenBank/DDBJ whole genome shotgun (WGS) entry which is preliminary data.</text>
</comment>
<evidence type="ECO:0000256" key="3">
    <source>
        <dbReference type="ARBA" id="ARBA00008725"/>
    </source>
</evidence>
<keyword evidence="7 12" id="KW-0592">Phosphate transport</keyword>